<feature type="region of interest" description="Disordered" evidence="13">
    <location>
        <begin position="572"/>
        <end position="602"/>
    </location>
</feature>
<dbReference type="InterPro" id="IPR003280">
    <property type="entry name" value="2pore_dom_K_chnl"/>
</dbReference>
<dbReference type="Proteomes" id="UP000005239">
    <property type="component" value="Unassembled WGS sequence"/>
</dbReference>
<feature type="transmembrane region" description="Helical" evidence="14">
    <location>
        <begin position="165"/>
        <end position="189"/>
    </location>
</feature>
<keyword evidence="4" id="KW-0633">Potassium transport</keyword>
<dbReference type="InterPro" id="IPR013099">
    <property type="entry name" value="K_chnl_dom"/>
</dbReference>
<gene>
    <name evidence="16" type="primary">WBGene00111262</name>
</gene>
<dbReference type="PANTHER" id="PTHR11003">
    <property type="entry name" value="POTASSIUM CHANNEL, SUBFAMILY K"/>
    <property type="match status" value="1"/>
</dbReference>
<keyword evidence="3 12" id="KW-0813">Transport</keyword>
<dbReference type="GO" id="GO:0015271">
    <property type="term" value="F:outward rectifier potassium channel activity"/>
    <property type="evidence" value="ECO:0000318"/>
    <property type="project" value="GO_Central"/>
</dbReference>
<dbReference type="InterPro" id="IPR003092">
    <property type="entry name" value="2pore_dom_K_chnl_TASK"/>
</dbReference>
<evidence type="ECO:0000256" key="12">
    <source>
        <dbReference type="RuleBase" id="RU003857"/>
    </source>
</evidence>
<sequence length="602" mass="66798">MLHSPVHSSSSSSSSDERSYLHPPLFPPSSVSNLLVPGALFRSVAMFPGRLNSRAKPFTLNCTLLLLVFGYAFAGGLVFDKLEREALKASHEEERRNKVKCAMQILLNTTVRAAYMTAEKVADCFTPPRDVRGEWSFVTATLYGFGVVTTLGYNRIAPITYAGRLFCIVYGICGIPFTMIIIANVGQYLNQFAGDSRRKIEEYRERRRRSRASLTGREIEDSPIQIASLALLIIFLLYVALGALLLPALNGEIDFFNGLYYNFLCLTAIDFGQLVPSRVAFLPITFLYVVLGLAITTIAIDIGSEYLKKLHNLGKRVKNAATTKIWFGGKKLKVRELLHAVGKKCGVDASVIDALDLENVVERTIAMNEGREPPEDTNIDSETASRSSRPPSPPSGPPSSGSPSSPADDIPFITTTPIPSRPASIRVHQRQIRFSPELIIKNPVYQSTSDVMHSPVEEVRPKPDYISVILPEESIVEDPFTRPEEAPPPEIVDRVFVESVHLPSPPPVIVELPPSPKSCDAPILPPRPRTTSPEDTNTVPRKFREKKERYGRDPKLLFETYQEEWARLAHLSEKRSPRRKSVINLSNSSSNLAGTSQSSVRQ</sequence>
<name>A0A2A6D087_PRIPA</name>
<dbReference type="OrthoDB" id="297496at2759"/>
<feature type="transmembrane region" description="Helical" evidence="14">
    <location>
        <begin position="258"/>
        <end position="275"/>
    </location>
</feature>
<dbReference type="PANTHER" id="PTHR11003:SF93">
    <property type="entry name" value="POTASSIUM CHANNEL DOMAIN-CONTAINING PROTEIN"/>
    <property type="match status" value="1"/>
</dbReference>
<dbReference type="GO" id="GO:0005886">
    <property type="term" value="C:plasma membrane"/>
    <property type="evidence" value="ECO:0000318"/>
    <property type="project" value="GO_Central"/>
</dbReference>
<evidence type="ECO:0000313" key="16">
    <source>
        <dbReference type="EnsemblMetazoa" id="PPA21708.1"/>
    </source>
</evidence>
<feature type="domain" description="Potassium channel" evidence="15">
    <location>
        <begin position="234"/>
        <end position="307"/>
    </location>
</feature>
<evidence type="ECO:0000256" key="2">
    <source>
        <dbReference type="ARBA" id="ARBA00006666"/>
    </source>
</evidence>
<dbReference type="SUPFAM" id="SSF81324">
    <property type="entry name" value="Voltage-gated potassium channels"/>
    <property type="match status" value="2"/>
</dbReference>
<keyword evidence="9 12" id="KW-0406">Ion transport</keyword>
<feature type="compositionally biased region" description="Polar residues" evidence="13">
    <location>
        <begin position="529"/>
        <end position="539"/>
    </location>
</feature>
<dbReference type="Pfam" id="PF07885">
    <property type="entry name" value="Ion_trans_2"/>
    <property type="match status" value="2"/>
</dbReference>
<evidence type="ECO:0000256" key="1">
    <source>
        <dbReference type="ARBA" id="ARBA00004141"/>
    </source>
</evidence>
<feature type="region of interest" description="Disordered" evidence="13">
    <location>
        <begin position="365"/>
        <end position="425"/>
    </location>
</feature>
<feature type="transmembrane region" description="Helical" evidence="14">
    <location>
        <begin position="224"/>
        <end position="246"/>
    </location>
</feature>
<feature type="transmembrane region" description="Helical" evidence="14">
    <location>
        <begin position="58"/>
        <end position="79"/>
    </location>
</feature>
<evidence type="ECO:0000256" key="6">
    <source>
        <dbReference type="ARBA" id="ARBA00022826"/>
    </source>
</evidence>
<dbReference type="PRINTS" id="PR01095">
    <property type="entry name" value="TASKCHANNEL"/>
</dbReference>
<evidence type="ECO:0000256" key="7">
    <source>
        <dbReference type="ARBA" id="ARBA00022958"/>
    </source>
</evidence>
<evidence type="ECO:0000256" key="11">
    <source>
        <dbReference type="ARBA" id="ARBA00023303"/>
    </source>
</evidence>
<evidence type="ECO:0000256" key="4">
    <source>
        <dbReference type="ARBA" id="ARBA00022538"/>
    </source>
</evidence>
<keyword evidence="5 12" id="KW-0812">Transmembrane</keyword>
<comment type="similarity">
    <text evidence="2 12">Belongs to the two pore domain potassium channel (TC 1.A.1.8) family.</text>
</comment>
<dbReference type="Gene3D" id="1.10.287.70">
    <property type="match status" value="1"/>
</dbReference>
<evidence type="ECO:0000256" key="9">
    <source>
        <dbReference type="ARBA" id="ARBA00023065"/>
    </source>
</evidence>
<dbReference type="AlphaFoldDB" id="A0A2A6D087"/>
<dbReference type="GO" id="GO:0022841">
    <property type="term" value="F:potassium ion leak channel activity"/>
    <property type="evidence" value="ECO:0000318"/>
    <property type="project" value="GO_Central"/>
</dbReference>
<evidence type="ECO:0000256" key="3">
    <source>
        <dbReference type="ARBA" id="ARBA00022448"/>
    </source>
</evidence>
<evidence type="ECO:0000313" key="17">
    <source>
        <dbReference type="Proteomes" id="UP000005239"/>
    </source>
</evidence>
<evidence type="ECO:0000256" key="10">
    <source>
        <dbReference type="ARBA" id="ARBA00023136"/>
    </source>
</evidence>
<keyword evidence="6" id="KW-0631">Potassium channel</keyword>
<evidence type="ECO:0000256" key="8">
    <source>
        <dbReference type="ARBA" id="ARBA00022989"/>
    </source>
</evidence>
<feature type="compositionally biased region" description="Low complexity" evidence="13">
    <location>
        <begin position="582"/>
        <end position="602"/>
    </location>
</feature>
<feature type="domain" description="Potassium channel" evidence="15">
    <location>
        <begin position="130"/>
        <end position="189"/>
    </location>
</feature>
<keyword evidence="7" id="KW-0630">Potassium</keyword>
<evidence type="ECO:0000259" key="15">
    <source>
        <dbReference type="Pfam" id="PF07885"/>
    </source>
</evidence>
<accession>A0A2A6D087</accession>
<keyword evidence="17" id="KW-1185">Reference proteome</keyword>
<keyword evidence="10 14" id="KW-0472">Membrane</keyword>
<comment type="subcellular location">
    <subcellularLocation>
        <location evidence="1">Membrane</location>
        <topology evidence="1">Multi-pass membrane protein</topology>
    </subcellularLocation>
</comment>
<dbReference type="EnsemblMetazoa" id="PPA21708.1">
    <property type="protein sequence ID" value="PPA21708.1"/>
    <property type="gene ID" value="WBGene00111262"/>
</dbReference>
<protein>
    <submittedName>
        <fullName evidence="16">Twk-16</fullName>
    </submittedName>
</protein>
<organism evidence="16 17">
    <name type="scientific">Pristionchus pacificus</name>
    <name type="common">Parasitic nematode worm</name>
    <dbReference type="NCBI Taxonomy" id="54126"/>
    <lineage>
        <taxon>Eukaryota</taxon>
        <taxon>Metazoa</taxon>
        <taxon>Ecdysozoa</taxon>
        <taxon>Nematoda</taxon>
        <taxon>Chromadorea</taxon>
        <taxon>Rhabditida</taxon>
        <taxon>Rhabditina</taxon>
        <taxon>Diplogasteromorpha</taxon>
        <taxon>Diplogasteroidea</taxon>
        <taxon>Neodiplogasteridae</taxon>
        <taxon>Pristionchus</taxon>
    </lineage>
</organism>
<dbReference type="PRINTS" id="PR01333">
    <property type="entry name" value="2POREKCHANEL"/>
</dbReference>
<feature type="region of interest" description="Disordered" evidence="13">
    <location>
        <begin position="506"/>
        <end position="548"/>
    </location>
</feature>
<feature type="compositionally biased region" description="Pro residues" evidence="13">
    <location>
        <begin position="506"/>
        <end position="516"/>
    </location>
</feature>
<evidence type="ECO:0000256" key="13">
    <source>
        <dbReference type="SAM" id="MobiDB-lite"/>
    </source>
</evidence>
<evidence type="ECO:0000256" key="5">
    <source>
        <dbReference type="ARBA" id="ARBA00022692"/>
    </source>
</evidence>
<feature type="transmembrane region" description="Helical" evidence="14">
    <location>
        <begin position="135"/>
        <end position="153"/>
    </location>
</feature>
<reference evidence="16" key="2">
    <citation type="submission" date="2022-06" db="UniProtKB">
        <authorList>
            <consortium name="EnsemblMetazoa"/>
        </authorList>
    </citation>
    <scope>IDENTIFICATION</scope>
    <source>
        <strain evidence="16">PS312</strain>
    </source>
</reference>
<accession>A0A8R1UFK8</accession>
<feature type="transmembrane region" description="Helical" evidence="14">
    <location>
        <begin position="281"/>
        <end position="300"/>
    </location>
</feature>
<keyword evidence="11 12" id="KW-0407">Ion channel</keyword>
<evidence type="ECO:0000256" key="14">
    <source>
        <dbReference type="SAM" id="Phobius"/>
    </source>
</evidence>
<dbReference type="GO" id="GO:0071805">
    <property type="term" value="P:potassium ion transmembrane transport"/>
    <property type="evidence" value="ECO:0000318"/>
    <property type="project" value="GO_Central"/>
</dbReference>
<reference evidence="17" key="1">
    <citation type="journal article" date="2008" name="Nat. Genet.">
        <title>The Pristionchus pacificus genome provides a unique perspective on nematode lifestyle and parasitism.</title>
        <authorList>
            <person name="Dieterich C."/>
            <person name="Clifton S.W."/>
            <person name="Schuster L.N."/>
            <person name="Chinwalla A."/>
            <person name="Delehaunty K."/>
            <person name="Dinkelacker I."/>
            <person name="Fulton L."/>
            <person name="Fulton R."/>
            <person name="Godfrey J."/>
            <person name="Minx P."/>
            <person name="Mitreva M."/>
            <person name="Roeseler W."/>
            <person name="Tian H."/>
            <person name="Witte H."/>
            <person name="Yang S.P."/>
            <person name="Wilson R.K."/>
            <person name="Sommer R.J."/>
        </authorList>
    </citation>
    <scope>NUCLEOTIDE SEQUENCE [LARGE SCALE GENOMIC DNA]</scope>
    <source>
        <strain evidence="17">PS312</strain>
    </source>
</reference>
<proteinExistence type="inferred from homology"/>
<keyword evidence="8 14" id="KW-1133">Transmembrane helix</keyword>